<sequence length="149" mass="17353">MENRLLDYLISYILIQRNTNHAQPIVNDLRFMFAVKENIVINWPDEILKVMYSVSTSQSRLLPYSIFISRVIDYLHIDVLDIIVLDCSEKDHLIGESLIHKMGIYKYGNTWQYQEDFNNANLDPSGEYDQDDNQEPFATTQGEYSGHAS</sequence>
<evidence type="ECO:0000256" key="1">
    <source>
        <dbReference type="SAM" id="MobiDB-lite"/>
    </source>
</evidence>
<accession>A0A1J7I179</accession>
<evidence type="ECO:0000313" key="2">
    <source>
        <dbReference type="EMBL" id="OIW07805.1"/>
    </source>
</evidence>
<dbReference type="OMA" id="INWPDEI"/>
<feature type="compositionally biased region" description="Polar residues" evidence="1">
    <location>
        <begin position="136"/>
        <end position="149"/>
    </location>
</feature>
<dbReference type="EMBL" id="CM007367">
    <property type="protein sequence ID" value="OIW07805.1"/>
    <property type="molecule type" value="Genomic_DNA"/>
</dbReference>
<dbReference type="Gramene" id="OIW07805">
    <property type="protein sequence ID" value="OIW07805"/>
    <property type="gene ID" value="TanjilG_31997"/>
</dbReference>
<keyword evidence="3" id="KW-1185">Reference proteome</keyword>
<evidence type="ECO:0000313" key="3">
    <source>
        <dbReference type="Proteomes" id="UP000188354"/>
    </source>
</evidence>
<protein>
    <submittedName>
        <fullName evidence="2">Uncharacterized protein</fullName>
    </submittedName>
</protein>
<name>A0A1J7I179_LUPAN</name>
<feature type="region of interest" description="Disordered" evidence="1">
    <location>
        <begin position="122"/>
        <end position="149"/>
    </location>
</feature>
<gene>
    <name evidence="2" type="ORF">TanjilG_31997</name>
</gene>
<proteinExistence type="predicted"/>
<dbReference type="Proteomes" id="UP000188354">
    <property type="component" value="Chromosome LG07"/>
</dbReference>
<dbReference type="AlphaFoldDB" id="A0A1J7I179"/>
<organism evidence="2 3">
    <name type="scientific">Lupinus angustifolius</name>
    <name type="common">Narrow-leaved blue lupine</name>
    <dbReference type="NCBI Taxonomy" id="3871"/>
    <lineage>
        <taxon>Eukaryota</taxon>
        <taxon>Viridiplantae</taxon>
        <taxon>Streptophyta</taxon>
        <taxon>Embryophyta</taxon>
        <taxon>Tracheophyta</taxon>
        <taxon>Spermatophyta</taxon>
        <taxon>Magnoliopsida</taxon>
        <taxon>eudicotyledons</taxon>
        <taxon>Gunneridae</taxon>
        <taxon>Pentapetalae</taxon>
        <taxon>rosids</taxon>
        <taxon>fabids</taxon>
        <taxon>Fabales</taxon>
        <taxon>Fabaceae</taxon>
        <taxon>Papilionoideae</taxon>
        <taxon>50 kb inversion clade</taxon>
        <taxon>genistoids sensu lato</taxon>
        <taxon>core genistoids</taxon>
        <taxon>Genisteae</taxon>
        <taxon>Lupinus</taxon>
    </lineage>
</organism>
<reference evidence="2 3" key="1">
    <citation type="journal article" date="2017" name="Plant Biotechnol. J.">
        <title>A comprehensive draft genome sequence for lupin (Lupinus angustifolius), an emerging health food: insights into plant-microbe interactions and legume evolution.</title>
        <authorList>
            <person name="Hane J.K."/>
            <person name="Ming Y."/>
            <person name="Kamphuis L.G."/>
            <person name="Nelson M.N."/>
            <person name="Garg G."/>
            <person name="Atkins C.A."/>
            <person name="Bayer P.E."/>
            <person name="Bravo A."/>
            <person name="Bringans S."/>
            <person name="Cannon S."/>
            <person name="Edwards D."/>
            <person name="Foley R."/>
            <person name="Gao L.L."/>
            <person name="Harrison M.J."/>
            <person name="Huang W."/>
            <person name="Hurgobin B."/>
            <person name="Li S."/>
            <person name="Liu C.W."/>
            <person name="McGrath A."/>
            <person name="Morahan G."/>
            <person name="Murray J."/>
            <person name="Weller J."/>
            <person name="Jian J."/>
            <person name="Singh K.B."/>
        </authorList>
    </citation>
    <scope>NUCLEOTIDE SEQUENCE [LARGE SCALE GENOMIC DNA]</scope>
    <source>
        <strain evidence="3">cv. Tanjil</strain>
        <tissue evidence="2">Whole plant</tissue>
    </source>
</reference>